<feature type="region of interest" description="Disordered" evidence="1">
    <location>
        <begin position="1442"/>
        <end position="1491"/>
    </location>
</feature>
<dbReference type="Pfam" id="PF11976">
    <property type="entry name" value="Rad60-SLD"/>
    <property type="match status" value="1"/>
</dbReference>
<evidence type="ECO:0000259" key="2">
    <source>
        <dbReference type="PROSITE" id="PS50053"/>
    </source>
</evidence>
<evidence type="ECO:0000256" key="1">
    <source>
        <dbReference type="SAM" id="MobiDB-lite"/>
    </source>
</evidence>
<feature type="region of interest" description="Disordered" evidence="1">
    <location>
        <begin position="490"/>
        <end position="569"/>
    </location>
</feature>
<dbReference type="Gene3D" id="1.20.1270.60">
    <property type="entry name" value="Arfaptin homology (AH) domain/BAR domain"/>
    <property type="match status" value="1"/>
</dbReference>
<name>A0A8H7DNY7_PLEOS</name>
<feature type="domain" description="Ubiquitin-like" evidence="2">
    <location>
        <begin position="1493"/>
        <end position="1570"/>
    </location>
</feature>
<keyword evidence="4" id="KW-1185">Reference proteome</keyword>
<dbReference type="InterPro" id="IPR022617">
    <property type="entry name" value="Rad60/SUMO-like_dom"/>
</dbReference>
<organism evidence="3 4">
    <name type="scientific">Pleurotus ostreatus</name>
    <name type="common">Oyster mushroom</name>
    <name type="synonym">White-rot fungus</name>
    <dbReference type="NCBI Taxonomy" id="5322"/>
    <lineage>
        <taxon>Eukaryota</taxon>
        <taxon>Fungi</taxon>
        <taxon>Dikarya</taxon>
        <taxon>Basidiomycota</taxon>
        <taxon>Agaricomycotina</taxon>
        <taxon>Agaricomycetes</taxon>
        <taxon>Agaricomycetidae</taxon>
        <taxon>Agaricales</taxon>
        <taxon>Pleurotineae</taxon>
        <taxon>Pleurotaceae</taxon>
        <taxon>Pleurotus</taxon>
    </lineage>
</organism>
<dbReference type="Gene3D" id="3.10.20.90">
    <property type="entry name" value="Phosphatidylinositol 3-kinase Catalytic Subunit, Chain A, domain 1"/>
    <property type="match status" value="1"/>
</dbReference>
<feature type="compositionally biased region" description="Polar residues" evidence="1">
    <location>
        <begin position="984"/>
        <end position="998"/>
    </location>
</feature>
<dbReference type="InterPro" id="IPR027267">
    <property type="entry name" value="AH/BAR_dom_sf"/>
</dbReference>
<feature type="region of interest" description="Disordered" evidence="1">
    <location>
        <begin position="395"/>
        <end position="424"/>
    </location>
</feature>
<dbReference type="InterPro" id="IPR029071">
    <property type="entry name" value="Ubiquitin-like_domsf"/>
</dbReference>
<feature type="compositionally biased region" description="Polar residues" evidence="1">
    <location>
        <begin position="717"/>
        <end position="733"/>
    </location>
</feature>
<accession>A0A8H7DNY7</accession>
<feature type="region of interest" description="Disordered" evidence="1">
    <location>
        <begin position="581"/>
        <end position="937"/>
    </location>
</feature>
<feature type="compositionally biased region" description="Basic and acidic residues" evidence="1">
    <location>
        <begin position="1216"/>
        <end position="1242"/>
    </location>
</feature>
<proteinExistence type="predicted"/>
<feature type="region of interest" description="Disordered" evidence="1">
    <location>
        <begin position="1022"/>
        <end position="1430"/>
    </location>
</feature>
<feature type="region of interest" description="Disordered" evidence="1">
    <location>
        <begin position="229"/>
        <end position="270"/>
    </location>
</feature>
<dbReference type="FunFam" id="3.10.20.90:FF:000202">
    <property type="entry name" value="Small ubiquitin-related modifier I"/>
    <property type="match status" value="1"/>
</dbReference>
<feature type="compositionally biased region" description="Polar residues" evidence="1">
    <location>
        <begin position="1060"/>
        <end position="1086"/>
    </location>
</feature>
<feature type="compositionally biased region" description="Low complexity" evidence="1">
    <location>
        <begin position="1186"/>
        <end position="1198"/>
    </location>
</feature>
<feature type="compositionally biased region" description="Low complexity" evidence="1">
    <location>
        <begin position="121"/>
        <end position="135"/>
    </location>
</feature>
<feature type="region of interest" description="Disordered" evidence="1">
    <location>
        <begin position="297"/>
        <end position="374"/>
    </location>
</feature>
<feature type="region of interest" description="Disordered" evidence="1">
    <location>
        <begin position="463"/>
        <end position="482"/>
    </location>
</feature>
<dbReference type="InterPro" id="IPR000626">
    <property type="entry name" value="Ubiquitin-like_dom"/>
</dbReference>
<gene>
    <name evidence="3" type="ORF">PC9H_002164</name>
</gene>
<dbReference type="PROSITE" id="PS50053">
    <property type="entry name" value="UBIQUITIN_2"/>
    <property type="match status" value="1"/>
</dbReference>
<dbReference type="CDD" id="cd16116">
    <property type="entry name" value="Ubl_Smt3_like"/>
    <property type="match status" value="1"/>
</dbReference>
<feature type="compositionally biased region" description="Low complexity" evidence="1">
    <location>
        <begin position="467"/>
        <end position="480"/>
    </location>
</feature>
<dbReference type="Proteomes" id="UP000623687">
    <property type="component" value="Unassembled WGS sequence"/>
</dbReference>
<feature type="compositionally biased region" description="Polar residues" evidence="1">
    <location>
        <begin position="1124"/>
        <end position="1134"/>
    </location>
</feature>
<dbReference type="OrthoDB" id="442921at2759"/>
<dbReference type="SUPFAM" id="SSF54236">
    <property type="entry name" value="Ubiquitin-like"/>
    <property type="match status" value="1"/>
</dbReference>
<feature type="compositionally biased region" description="Acidic residues" evidence="1">
    <location>
        <begin position="557"/>
        <end position="568"/>
    </location>
</feature>
<dbReference type="PANTHER" id="PTHR10562">
    <property type="entry name" value="SMALL UBIQUITIN-RELATED MODIFIER"/>
    <property type="match status" value="1"/>
</dbReference>
<feature type="compositionally biased region" description="Low complexity" evidence="1">
    <location>
        <begin position="1135"/>
        <end position="1145"/>
    </location>
</feature>
<reference evidence="3" key="1">
    <citation type="submission" date="2019-07" db="EMBL/GenBank/DDBJ databases">
        <authorList>
            <person name="Palmer J.M."/>
        </authorList>
    </citation>
    <scope>NUCLEOTIDE SEQUENCE</scope>
    <source>
        <strain evidence="3">PC9</strain>
    </source>
</reference>
<dbReference type="GeneID" id="59372005"/>
<protein>
    <recommendedName>
        <fullName evidence="2">Ubiquitin-like domain-containing protein</fullName>
    </recommendedName>
</protein>
<feature type="compositionally biased region" description="Acidic residues" evidence="1">
    <location>
        <begin position="1271"/>
        <end position="1282"/>
    </location>
</feature>
<feature type="compositionally biased region" description="Polar residues" evidence="1">
    <location>
        <begin position="1037"/>
        <end position="1053"/>
    </location>
</feature>
<dbReference type="SMART" id="SM00213">
    <property type="entry name" value="UBQ"/>
    <property type="match status" value="1"/>
</dbReference>
<feature type="compositionally biased region" description="Basic and acidic residues" evidence="1">
    <location>
        <begin position="326"/>
        <end position="335"/>
    </location>
</feature>
<feature type="compositionally biased region" description="Basic and acidic residues" evidence="1">
    <location>
        <begin position="676"/>
        <end position="699"/>
    </location>
</feature>
<feature type="compositionally biased region" description="Low complexity" evidence="1">
    <location>
        <begin position="248"/>
        <end position="264"/>
    </location>
</feature>
<feature type="compositionally biased region" description="Low complexity" evidence="1">
    <location>
        <begin position="395"/>
        <end position="414"/>
    </location>
</feature>
<feature type="compositionally biased region" description="Gly residues" evidence="1">
    <location>
        <begin position="595"/>
        <end position="605"/>
    </location>
</feature>
<dbReference type="EMBL" id="JACETU010000010">
    <property type="protein sequence ID" value="KAF7419573.1"/>
    <property type="molecule type" value="Genomic_DNA"/>
</dbReference>
<evidence type="ECO:0000313" key="4">
    <source>
        <dbReference type="Proteomes" id="UP000623687"/>
    </source>
</evidence>
<feature type="region of interest" description="Disordered" evidence="1">
    <location>
        <begin position="957"/>
        <end position="1007"/>
    </location>
</feature>
<evidence type="ECO:0000313" key="3">
    <source>
        <dbReference type="EMBL" id="KAF7419573.1"/>
    </source>
</evidence>
<sequence length="1571" mass="164436">MVHRSSNSLLLTNLISQETLYSSSLSSLLNTSHVSITLYEAYAASSSADVAQLVMSVVEAMRAVDDALRGYEGKIKEGREVLKSVEKLEEEVGNVARDRDILVNRLIKASKSTKRASIPHSNSSSSFPSPFSSTATSSKLNAAQAELQACEAHLTAKERELEKRRGDVVEQALMGRCRGIVECGQIWVERGQRALSVLEQASLTAREANDPNRRPLSLHSPFQLYQSPVAGASAQSHGSQPQPRQVHTPPLSTSGTGSAGSSKPLPQVNQHDTHRLSYISSNASFVSLSQYSTSTATSSLAPSQSVSQVNGGDVVDVEPRIGTSPDHQERERENSPRFSSPLPSSPPPLPSHSPALLPLPPPNTDIVDINAPRPSSQHIYSNAEFLDVGGSVNSHATTTTETGETATTRTTTQDHTTDNANGVQRPHFRQPSPVQHLQHHLNIPPAHAISELALPTSMSLPSFTPATNTSTPSLPVTPTSRWLLGGRRDSWRERRESWSHGSGVKRSYLSESEGRRGASEGVIAVGGSVGADTSKGVGASSSQMRVNESEEPPERGEVEEDSSDEEVEDARVVVVENPRFATGRSSKKAKETNGVGIGRRGGSGGMSPSKRERRTSLGMGFFGSIRGLFTHGSPTKDSSPGKAHSHQGDQRPNGVHADDDEKEGGGFFRRGSRRGGKWETRTNDNLKDMMRKGKGRDSDSDAGGGGGGDLGEMFSSPSRSSMQTVTAHNTPGSAPSFASGGVAIGGATVRRPSMNGSTSTLGAPGSPSGARNKLRKGQGKKGKKNNRKTSTDDVDATGVGGVGSKDGGNRGTVGNNDQNRPTGSPKRTLSMKRPATVLQVTPPPTKPLASPPPLHSSPPPRTHPSAGGGSSNQGDLQRKASLSSAMSVPIISALAPSPSNVGSGKGHRRASSVGHGSGAGSRTPSQNYSGARGSIDEGMTLLTIVEDMARLNRMASANRGRGGLGSDLKAAVGGSGVTASSGGQTLVRSKSKSHSNMPSTSSAASSALSGGLVGLMDVKAPPSVGRRELENELAGNTERQNPSSHTKASSYSSRADDLPSKSQSPRQGDTSKRSLANSNTNGNATTPFAIPQAPGSVLHLSASSTPTSRPHAGSSVSALAFPPRSSSPLSTTMPSGSPRGSLDSGLSGGSAVGRSRPAKSPLKSALKHSSSRSPSPMTLGGRVPPSASAIGGSSAASGSGTGAVVAQSQAVNPTVRDLDEGGRLAVGSERKRSLKGKGEGKAKVSNIINDGDQVDSDSDSASYETVHEALTADEDSDGDDNEPTCQPTAGTALSNVEVPHTHPHFETSVQSNTDSFHKGDDTPRISAANGRPAMAMSDISSASASTTTMNSSPSPHSHKPLPPLGTIPGSASTAAAADQEAEEKVQRRKSVRVSLKPSYAAPPVINDDEDEEAEGGNHEDSINNGEVIDMWKDSSDEDLEYERAKKRLSRAGETKKGSKKRSKTSYTNSLKEMSDQEQNPPPQDEVKTEDANATINIKVASSTGEEIFFKIKRSTKLSKLQGAYANKVGKDVGSIRFLYEGERINNDDTPASLDMEDNDTIDVMVQQVGGC</sequence>
<feature type="compositionally biased region" description="Polar residues" evidence="1">
    <location>
        <begin position="812"/>
        <end position="827"/>
    </location>
</feature>
<feature type="compositionally biased region" description="Polar residues" evidence="1">
    <location>
        <begin position="872"/>
        <end position="886"/>
    </location>
</feature>
<feature type="region of interest" description="Disordered" evidence="1">
    <location>
        <begin position="114"/>
        <end position="135"/>
    </location>
</feature>
<dbReference type="VEuPathDB" id="FungiDB:PC9H_002164"/>
<feature type="compositionally biased region" description="Pro residues" evidence="1">
    <location>
        <begin position="841"/>
        <end position="862"/>
    </location>
</feature>
<feature type="compositionally biased region" description="Low complexity" evidence="1">
    <location>
        <begin position="1332"/>
        <end position="1355"/>
    </location>
</feature>
<feature type="compositionally biased region" description="Polar residues" evidence="1">
    <location>
        <begin position="1283"/>
        <end position="1294"/>
    </location>
</feature>
<feature type="compositionally biased region" description="Basic residues" evidence="1">
    <location>
        <begin position="772"/>
        <end position="787"/>
    </location>
</feature>
<feature type="compositionally biased region" description="Polar residues" evidence="1">
    <location>
        <begin position="233"/>
        <end position="245"/>
    </location>
</feature>
<comment type="caution">
    <text evidence="3">The sequence shown here is derived from an EMBL/GenBank/DDBJ whole genome shotgun (WGS) entry which is preliminary data.</text>
</comment>
<feature type="compositionally biased region" description="Pro residues" evidence="1">
    <location>
        <begin position="343"/>
        <end position="363"/>
    </location>
</feature>
<feature type="compositionally biased region" description="Gly residues" evidence="1">
    <location>
        <begin position="798"/>
        <end position="811"/>
    </location>
</feature>
<dbReference type="RefSeq" id="XP_036626427.1">
    <property type="nucleotide sequence ID" value="XM_036771806.1"/>
</dbReference>